<proteinExistence type="predicted"/>
<name>A0A151IVA1_9HYME</name>
<dbReference type="PANTHER" id="PTHR33327">
    <property type="entry name" value="ENDONUCLEASE"/>
    <property type="match status" value="1"/>
</dbReference>
<reference evidence="2 3" key="1">
    <citation type="submission" date="2015-09" db="EMBL/GenBank/DDBJ databases">
        <title>Trachymyrmex cornetzi WGS genome.</title>
        <authorList>
            <person name="Nygaard S."/>
            <person name="Hu H."/>
            <person name="Boomsma J."/>
            <person name="Zhang G."/>
        </authorList>
    </citation>
    <scope>NUCLEOTIDE SEQUENCE [LARGE SCALE GENOMIC DNA]</scope>
    <source>
        <strain evidence="2">Tcor2-1</strain>
        <tissue evidence="2">Whole body</tissue>
    </source>
</reference>
<dbReference type="STRING" id="471704.A0A151IVA1"/>
<gene>
    <name evidence="2" type="ORF">ALC57_16411</name>
</gene>
<protein>
    <recommendedName>
        <fullName evidence="1">DUF7041 domain-containing protein</fullName>
    </recommendedName>
</protein>
<sequence length="248" mass="28702">SGESRQVNSNEFRVVKLPTFWHKHPKLWFAQLESEFLVYRIRSDEIKFSSILRHLDEKALLTVSDIVENAPERDKYITLKTALINRFTDSEEKRLREIKQFSGGTIADNILHSIWLQRLPLRIQATLAVVEDVLLIKLAELADKILEHDNNHLPFSQSVSEVAKADTVTPNVAELERRISALEFKRSRSKSRSNFHRKKNFRSKSKDVADKSNSAICYYHRRFGAKTIKCTISCSMSKTLTLTDKQEN</sequence>
<evidence type="ECO:0000313" key="2">
    <source>
        <dbReference type="EMBL" id="KYN11442.1"/>
    </source>
</evidence>
<evidence type="ECO:0000313" key="3">
    <source>
        <dbReference type="Proteomes" id="UP000078492"/>
    </source>
</evidence>
<dbReference type="AlphaFoldDB" id="A0A151IVA1"/>
<dbReference type="EMBL" id="KQ980919">
    <property type="protein sequence ID" value="KYN11442.1"/>
    <property type="molecule type" value="Genomic_DNA"/>
</dbReference>
<accession>A0A151IVA1</accession>
<feature type="non-terminal residue" evidence="2">
    <location>
        <position position="1"/>
    </location>
</feature>
<organism evidence="2 3">
    <name type="scientific">Trachymyrmex cornetzi</name>
    <dbReference type="NCBI Taxonomy" id="471704"/>
    <lineage>
        <taxon>Eukaryota</taxon>
        <taxon>Metazoa</taxon>
        <taxon>Ecdysozoa</taxon>
        <taxon>Arthropoda</taxon>
        <taxon>Hexapoda</taxon>
        <taxon>Insecta</taxon>
        <taxon>Pterygota</taxon>
        <taxon>Neoptera</taxon>
        <taxon>Endopterygota</taxon>
        <taxon>Hymenoptera</taxon>
        <taxon>Apocrita</taxon>
        <taxon>Aculeata</taxon>
        <taxon>Formicoidea</taxon>
        <taxon>Formicidae</taxon>
        <taxon>Myrmicinae</taxon>
        <taxon>Trachymyrmex</taxon>
    </lineage>
</organism>
<dbReference type="InterPro" id="IPR055469">
    <property type="entry name" value="DUF7041"/>
</dbReference>
<evidence type="ECO:0000259" key="1">
    <source>
        <dbReference type="Pfam" id="PF23055"/>
    </source>
</evidence>
<dbReference type="Proteomes" id="UP000078492">
    <property type="component" value="Unassembled WGS sequence"/>
</dbReference>
<dbReference type="PANTHER" id="PTHR33327:SF3">
    <property type="entry name" value="RNA-DIRECTED DNA POLYMERASE"/>
    <property type="match status" value="1"/>
</dbReference>
<dbReference type="Pfam" id="PF23055">
    <property type="entry name" value="DUF7041"/>
    <property type="match status" value="1"/>
</dbReference>
<feature type="domain" description="DUF7041" evidence="1">
    <location>
        <begin position="17"/>
        <end position="98"/>
    </location>
</feature>
<keyword evidence="3" id="KW-1185">Reference proteome</keyword>